<evidence type="ECO:0000313" key="2">
    <source>
        <dbReference type="EMBL" id="CDH52417.1"/>
    </source>
</evidence>
<protein>
    <submittedName>
        <fullName evidence="3">Uncharacterized protein</fullName>
    </submittedName>
</protein>
<keyword evidence="4" id="KW-1185">Reference proteome</keyword>
<feature type="compositionally biased region" description="Low complexity" evidence="1">
    <location>
        <begin position="43"/>
        <end position="55"/>
    </location>
</feature>
<comment type="caution">
    <text evidence="3">The sequence shown here is derived from an EMBL/GenBank/DDBJ whole genome shotgun (WGS) entry which is preliminary data.</text>
</comment>
<dbReference type="EMBL" id="CBTN010000072">
    <property type="protein sequence ID" value="CDH59624.1"/>
    <property type="molecule type" value="Genomic_DNA"/>
</dbReference>
<dbReference type="AlphaFoldDB" id="A0A068SBG1"/>
<evidence type="ECO:0000313" key="3">
    <source>
        <dbReference type="EMBL" id="CDH59624.1"/>
    </source>
</evidence>
<reference evidence="3 4" key="1">
    <citation type="submission" date="2013-08" db="EMBL/GenBank/DDBJ databases">
        <title>Gene expansion shapes genome architecture in the human pathogen Lichtheimia corymbifera: an evolutionary genomics analysis in the ancient terrestrial Mucorales (Mucoromycotina).</title>
        <authorList>
            <person name="Schwartze V.U."/>
            <person name="Winter S."/>
            <person name="Shelest E."/>
            <person name="Marcet-Houben M."/>
            <person name="Horn F."/>
            <person name="Wehner S."/>
            <person name="Hoffmann K."/>
            <person name="Riege K."/>
            <person name="Sammeth M."/>
            <person name="Nowrousian M."/>
            <person name="Valiante V."/>
            <person name="Linde J."/>
            <person name="Jacobsen I.D."/>
            <person name="Marz M."/>
            <person name="Brakhage A.A."/>
            <person name="Gabaldon T."/>
            <person name="Bocker S."/>
            <person name="Voigt K."/>
        </authorList>
    </citation>
    <scope>NUCLEOTIDE SEQUENCE [LARGE SCALE GENOMIC DNA]</scope>
    <source>
        <strain evidence="3">FSU 9682</strain>
        <strain evidence="4">JMRC:FSU:9682</strain>
    </source>
</reference>
<organism evidence="3 4">
    <name type="scientific">Lichtheimia corymbifera JMRC:FSU:9682</name>
    <dbReference type="NCBI Taxonomy" id="1263082"/>
    <lineage>
        <taxon>Eukaryota</taxon>
        <taxon>Fungi</taxon>
        <taxon>Fungi incertae sedis</taxon>
        <taxon>Mucoromycota</taxon>
        <taxon>Mucoromycotina</taxon>
        <taxon>Mucoromycetes</taxon>
        <taxon>Mucorales</taxon>
        <taxon>Lichtheimiaceae</taxon>
        <taxon>Lichtheimia</taxon>
    </lineage>
</organism>
<dbReference type="OrthoDB" id="2294752at2759"/>
<accession>A0A068SBG1</accession>
<evidence type="ECO:0000313" key="4">
    <source>
        <dbReference type="Proteomes" id="UP000027586"/>
    </source>
</evidence>
<dbReference type="EMBL" id="CBTN010000013">
    <property type="protein sequence ID" value="CDH52417.1"/>
    <property type="molecule type" value="Genomic_DNA"/>
</dbReference>
<dbReference type="Proteomes" id="UP000027586">
    <property type="component" value="Unassembled WGS sequence"/>
</dbReference>
<feature type="region of interest" description="Disordered" evidence="1">
    <location>
        <begin position="1"/>
        <end position="71"/>
    </location>
</feature>
<gene>
    <name evidence="2" type="ORF">LCOR_03887.1</name>
    <name evidence="3" type="ORF">LCOR_10431.1</name>
</gene>
<sequence>MYTVRGYSHPDLAPQVVKSTNTNPSRDDDEDPHYYPPTPPSSTSPKLTTTTTKQLPPTPPPVVAPSQGLSSLFKTPTKTHAKLEWHPLPKFAGIDHSEPRINVSRKSTIIIYLCHTHMCHSYANQQTKRMQNMDQGHHGVETTIAFMVGHGRMHDIGSNLVKRRTRVHHVPLDAYDRFICVDHGHLSKHHEYQ</sequence>
<evidence type="ECO:0000256" key="1">
    <source>
        <dbReference type="SAM" id="MobiDB-lite"/>
    </source>
</evidence>
<name>A0A068SBG1_9FUNG</name>
<proteinExistence type="predicted"/>
<dbReference type="VEuPathDB" id="FungiDB:LCOR_10431.1"/>
<dbReference type="VEuPathDB" id="FungiDB:LCOR_03887.1"/>